<feature type="transmembrane region" description="Helical" evidence="1">
    <location>
        <begin position="170"/>
        <end position="198"/>
    </location>
</feature>
<dbReference type="EMBL" id="JBHUMQ010000001">
    <property type="protein sequence ID" value="MFD2692294.1"/>
    <property type="molecule type" value="Genomic_DNA"/>
</dbReference>
<evidence type="ECO:0000256" key="1">
    <source>
        <dbReference type="SAM" id="Phobius"/>
    </source>
</evidence>
<feature type="transmembrane region" description="Helical" evidence="1">
    <location>
        <begin position="14"/>
        <end position="35"/>
    </location>
</feature>
<accession>A0ABW5RZV0</accession>
<keyword evidence="1" id="KW-0812">Transmembrane</keyword>
<proteinExistence type="predicted"/>
<dbReference type="PANTHER" id="PTHR40078:SF1">
    <property type="entry name" value="INTEGRAL MEMBRANE PROTEIN"/>
    <property type="match status" value="1"/>
</dbReference>
<dbReference type="Pfam" id="PF19700">
    <property type="entry name" value="DUF6198"/>
    <property type="match status" value="1"/>
</dbReference>
<feature type="transmembrane region" description="Helical" evidence="1">
    <location>
        <begin position="114"/>
        <end position="137"/>
    </location>
</feature>
<gene>
    <name evidence="2" type="ORF">ACFSUE_01360</name>
</gene>
<evidence type="ECO:0000313" key="2">
    <source>
        <dbReference type="EMBL" id="MFD2692294.1"/>
    </source>
</evidence>
<keyword evidence="1" id="KW-1133">Transmembrane helix</keyword>
<name>A0ABW5RZV0_9BACL</name>
<feature type="transmembrane region" description="Helical" evidence="1">
    <location>
        <begin position="83"/>
        <end position="102"/>
    </location>
</feature>
<keyword evidence="1" id="KW-0472">Membrane</keyword>
<comment type="caution">
    <text evidence="2">The sequence shown here is derived from an EMBL/GenBank/DDBJ whole genome shotgun (WGS) entry which is preliminary data.</text>
</comment>
<reference evidence="3" key="1">
    <citation type="journal article" date="2019" name="Int. J. Syst. Evol. Microbiol.">
        <title>The Global Catalogue of Microorganisms (GCM) 10K type strain sequencing project: providing services to taxonomists for standard genome sequencing and annotation.</title>
        <authorList>
            <consortium name="The Broad Institute Genomics Platform"/>
            <consortium name="The Broad Institute Genome Sequencing Center for Infectious Disease"/>
            <person name="Wu L."/>
            <person name="Ma J."/>
        </authorList>
    </citation>
    <scope>NUCLEOTIDE SEQUENCE [LARGE SCALE GENOMIC DNA]</scope>
    <source>
        <strain evidence="3">TISTR 2466</strain>
    </source>
</reference>
<sequence>MNEGEINPHRKFEFFIKSIISLIGVAILAAGATLCKMGNVGLDPFTALNIGVSNKVHMGLGLYQLLTNIVIIVIVILLDRKKIGIGTVFNMVFAGFMIDWFSTLYETLFHYQPTLLTAIVNGVLGLLLFTLGTSLYMTADLGVAPYDALAPIASTRLHIKYKYCRIVQDLVFMIAALIMGGPIGLATIIISFFAGPLITFWDHKLSEKLIDSVADFSREPSSKKIGHGFDLAGKSTYNFVKDSYIHTVEIQKKLSHYSDQELELKQKQVRHTVSQARTVLKDSVIQLGLLRKKQHRRKQNSEDEE</sequence>
<keyword evidence="3" id="KW-1185">Reference proteome</keyword>
<feature type="transmembrane region" description="Helical" evidence="1">
    <location>
        <begin position="56"/>
        <end position="77"/>
    </location>
</feature>
<evidence type="ECO:0000313" key="3">
    <source>
        <dbReference type="Proteomes" id="UP001597399"/>
    </source>
</evidence>
<dbReference type="RefSeq" id="WP_253064955.1">
    <property type="nucleotide sequence ID" value="NZ_JAMXWM010000034.1"/>
</dbReference>
<organism evidence="2 3">
    <name type="scientific">Sporolactobacillus shoreicorticis</name>
    <dbReference type="NCBI Taxonomy" id="1923877"/>
    <lineage>
        <taxon>Bacteria</taxon>
        <taxon>Bacillati</taxon>
        <taxon>Bacillota</taxon>
        <taxon>Bacilli</taxon>
        <taxon>Bacillales</taxon>
        <taxon>Sporolactobacillaceae</taxon>
        <taxon>Sporolactobacillus</taxon>
    </lineage>
</organism>
<protein>
    <submittedName>
        <fullName evidence="2">YitT family protein</fullName>
    </submittedName>
</protein>
<dbReference type="Proteomes" id="UP001597399">
    <property type="component" value="Unassembled WGS sequence"/>
</dbReference>
<dbReference type="InterPro" id="IPR038750">
    <property type="entry name" value="YczE/YyaS-like"/>
</dbReference>
<dbReference type="PANTHER" id="PTHR40078">
    <property type="entry name" value="INTEGRAL MEMBRANE PROTEIN-RELATED"/>
    <property type="match status" value="1"/>
</dbReference>